<organism evidence="2 3">
    <name type="scientific">Paracoccus broussonetiae</name>
    <dbReference type="NCBI Taxonomy" id="3075834"/>
    <lineage>
        <taxon>Bacteria</taxon>
        <taxon>Pseudomonadati</taxon>
        <taxon>Pseudomonadota</taxon>
        <taxon>Alphaproteobacteria</taxon>
        <taxon>Rhodobacterales</taxon>
        <taxon>Paracoccaceae</taxon>
        <taxon>Paracoccus</taxon>
    </lineage>
</organism>
<dbReference type="EMBL" id="JAVRQI010000012">
    <property type="protein sequence ID" value="MDT1063424.1"/>
    <property type="molecule type" value="Genomic_DNA"/>
</dbReference>
<dbReference type="PANTHER" id="PTHR45947">
    <property type="entry name" value="SULFOQUINOVOSYL TRANSFERASE SQD2"/>
    <property type="match status" value="1"/>
</dbReference>
<feature type="domain" description="Glycosyl transferase family 1" evidence="1">
    <location>
        <begin position="219"/>
        <end position="382"/>
    </location>
</feature>
<dbReference type="Proteomes" id="UP001251085">
    <property type="component" value="Unassembled WGS sequence"/>
</dbReference>
<dbReference type="SUPFAM" id="SSF53756">
    <property type="entry name" value="UDP-Glycosyltransferase/glycogen phosphorylase"/>
    <property type="match status" value="1"/>
</dbReference>
<protein>
    <submittedName>
        <fullName evidence="2">Glycosyltransferase</fullName>
    </submittedName>
</protein>
<proteinExistence type="predicted"/>
<accession>A0ABU3EGQ1</accession>
<dbReference type="PANTHER" id="PTHR45947:SF3">
    <property type="entry name" value="SULFOQUINOVOSYL TRANSFERASE SQD2"/>
    <property type="match status" value="1"/>
</dbReference>
<name>A0ABU3EGQ1_9RHOB</name>
<gene>
    <name evidence="2" type="ORF">RM190_16235</name>
</gene>
<evidence type="ECO:0000313" key="3">
    <source>
        <dbReference type="Proteomes" id="UP001251085"/>
    </source>
</evidence>
<sequence length="411" mass="45368">MAVPDDSLLLGFSAPLFRDPGGRLLAERQTILGLKAWRDNFSHVTAFSICHDGPAPPGWQDVEAEGIGPEVETVPLPNTYRFKTLMRQRRELSESMRVLMGKARYRTFAYGGWIGDPGEIAASVARRNGLSHAIWFDRVESQVARTEAGASLAARTKGNLRAAVFTYHENRAARAADLTLLHGATVFDHFKGIARNPHQVEDIHYTESDHAPADFIERKAAEVADGVLNILYCGRAAAMKGPLDWIRTIAALKERGISFRARWLGDGEMLNEMRVAAARAGLTGTDLTFEGFVSDPDKVREAYRKADLLLFCHLTDESPRNLIESLLSATPIIGYRDPYSAGLVEEKGAGMLVRRGDVAGLVEAVAALATDRARLSDLIRRAGASARHLTQANVFRRRSEIIRSQLNQPRR</sequence>
<dbReference type="Gene3D" id="3.40.50.2000">
    <property type="entry name" value="Glycogen Phosphorylase B"/>
    <property type="match status" value="1"/>
</dbReference>
<dbReference type="InterPro" id="IPR050194">
    <property type="entry name" value="Glycosyltransferase_grp1"/>
</dbReference>
<evidence type="ECO:0000313" key="2">
    <source>
        <dbReference type="EMBL" id="MDT1063424.1"/>
    </source>
</evidence>
<keyword evidence="3" id="KW-1185">Reference proteome</keyword>
<reference evidence="3" key="1">
    <citation type="submission" date="2023-07" db="EMBL/GenBank/DDBJ databases">
        <title>Characterization of two Paracoccaceae strains isolated from Phycosphere and proposal of Xinfangfangia lacusdiani sp. nov.</title>
        <authorList>
            <person name="Deng Y."/>
            <person name="Zhang Y.Q."/>
        </authorList>
    </citation>
    <scope>NUCLEOTIDE SEQUENCE [LARGE SCALE GENOMIC DNA]</scope>
    <source>
        <strain evidence="3">CPCC 101403</strain>
    </source>
</reference>
<dbReference type="Pfam" id="PF00534">
    <property type="entry name" value="Glycos_transf_1"/>
    <property type="match status" value="1"/>
</dbReference>
<dbReference type="InterPro" id="IPR001296">
    <property type="entry name" value="Glyco_trans_1"/>
</dbReference>
<evidence type="ECO:0000259" key="1">
    <source>
        <dbReference type="Pfam" id="PF00534"/>
    </source>
</evidence>
<comment type="caution">
    <text evidence="2">The sequence shown here is derived from an EMBL/GenBank/DDBJ whole genome shotgun (WGS) entry which is preliminary data.</text>
</comment>